<evidence type="ECO:0000256" key="1">
    <source>
        <dbReference type="ARBA" id="ARBA00005771"/>
    </source>
</evidence>
<dbReference type="Proteomes" id="UP000177126">
    <property type="component" value="Unassembled WGS sequence"/>
</dbReference>
<comment type="similarity">
    <text evidence="1">Belongs to the sulfotransferase 1 family.</text>
</comment>
<dbReference type="GO" id="GO:0008146">
    <property type="term" value="F:sulfotransferase activity"/>
    <property type="evidence" value="ECO:0007669"/>
    <property type="project" value="InterPro"/>
</dbReference>
<reference evidence="4 5" key="1">
    <citation type="journal article" date="2016" name="Nat. Commun.">
        <title>Thousands of microbial genomes shed light on interconnected biogeochemical processes in an aquifer system.</title>
        <authorList>
            <person name="Anantharaman K."/>
            <person name="Brown C.T."/>
            <person name="Hug L.A."/>
            <person name="Sharon I."/>
            <person name="Castelle C.J."/>
            <person name="Probst A.J."/>
            <person name="Thomas B.C."/>
            <person name="Singh A."/>
            <person name="Wilkins M.J."/>
            <person name="Karaoz U."/>
            <person name="Brodie E.L."/>
            <person name="Williams K.H."/>
            <person name="Hubbard S.S."/>
            <person name="Banfield J.F."/>
        </authorList>
    </citation>
    <scope>NUCLEOTIDE SEQUENCE [LARGE SCALE GENOMIC DNA]</scope>
</reference>
<keyword evidence="2" id="KW-0808">Transferase</keyword>
<feature type="domain" description="Sulfotransferase" evidence="3">
    <location>
        <begin position="8"/>
        <end position="294"/>
    </location>
</feature>
<dbReference type="PANTHER" id="PTHR11783">
    <property type="entry name" value="SULFOTRANSFERASE SULT"/>
    <property type="match status" value="1"/>
</dbReference>
<dbReference type="EMBL" id="MHNF01000061">
    <property type="protein sequence ID" value="OGZ39385.1"/>
    <property type="molecule type" value="Genomic_DNA"/>
</dbReference>
<dbReference type="Gene3D" id="3.40.50.300">
    <property type="entry name" value="P-loop containing nucleotide triphosphate hydrolases"/>
    <property type="match status" value="1"/>
</dbReference>
<evidence type="ECO:0000259" key="3">
    <source>
        <dbReference type="Pfam" id="PF00685"/>
    </source>
</evidence>
<evidence type="ECO:0000313" key="5">
    <source>
        <dbReference type="Proteomes" id="UP000177126"/>
    </source>
</evidence>
<dbReference type="InterPro" id="IPR027417">
    <property type="entry name" value="P-loop_NTPase"/>
</dbReference>
<dbReference type="InterPro" id="IPR000863">
    <property type="entry name" value="Sulfotransferase_dom"/>
</dbReference>
<dbReference type="AlphaFoldDB" id="A0A1G2FMT3"/>
<accession>A0A1G2FMT3</accession>
<comment type="caution">
    <text evidence="4">The sequence shown here is derived from an EMBL/GenBank/DDBJ whole genome shotgun (WGS) entry which is preliminary data.</text>
</comment>
<evidence type="ECO:0000256" key="2">
    <source>
        <dbReference type="ARBA" id="ARBA00022679"/>
    </source>
</evidence>
<sequence length="308" mass="35695">MTVKTKEPDFLIVGLEKSGTHWVSGLLNAHPDIACIPFKALFGWQEKYQKEFFGEQHLFNTLGSLEPGNEDKFSRPISDYLERNNKFFAAEAALAGKIPKEELYKKFIERYNELCELHRQGKKLVGESTPAYVFYLDFIDSFYPRIKKLCITREPKDRVVSWHFNEVRKGRKMETEISDEFAADYCRNRIIKEYEALLAYGGHIHCFAYESLQERPQEIVRGFLQYLGAVSDDEIVEQMIKEAAFEKVSGQDNDSGGRKKGEELITSHYRKGISGDWKNYLTPAQAELIDGLTDDLQKKVFEKYRVII</sequence>
<name>A0A1G2FMT3_9BACT</name>
<organism evidence="4 5">
    <name type="scientific">Candidatus Portnoybacteria bacterium RIFCSPLOWO2_02_FULL_39_11</name>
    <dbReference type="NCBI Taxonomy" id="1802001"/>
    <lineage>
        <taxon>Bacteria</taxon>
        <taxon>Candidatus Portnoyibacteriota</taxon>
    </lineage>
</organism>
<evidence type="ECO:0000313" key="4">
    <source>
        <dbReference type="EMBL" id="OGZ39385.1"/>
    </source>
</evidence>
<dbReference type="SUPFAM" id="SSF52540">
    <property type="entry name" value="P-loop containing nucleoside triphosphate hydrolases"/>
    <property type="match status" value="1"/>
</dbReference>
<dbReference type="Pfam" id="PF00685">
    <property type="entry name" value="Sulfotransfer_1"/>
    <property type="match status" value="1"/>
</dbReference>
<gene>
    <name evidence="4" type="ORF">A3B04_04020</name>
</gene>
<proteinExistence type="inferred from homology"/>
<protein>
    <recommendedName>
        <fullName evidence="3">Sulfotransferase domain-containing protein</fullName>
    </recommendedName>
</protein>